<sequence>MGEFTPAKLDPNVWYHVTEGRVDDYKKTSFQSSFQILNPSSNNGDKLAVFPIPSPPQYWQFLPVDPTNPARYVVRNSERKIMKQLGTCYNSDEIDEQHIQPCMLRSDGADTQKWDITLFPSNNETYRFQNVQNGTKFNMDVHPGNPMFMSSDTDPKIYQPAQRWLLTSVKNIDEAAFSTTFTKVPTTSTTSTATTDGISTSTPKSSTTSSGLSSGAAAGVGIGVTLAVIALALAGFFLWRRRGRASKPNRRDYSASLGENGQYYMEHQDVKAGSLGVSPAPQYSSYEIYNRVPQQPTHEMLHNPAPQEVSAEMQYELPASSTPSHSQTQIHRQG</sequence>
<organism evidence="7 8">
    <name type="scientific">Conoideocrella luteorostrata</name>
    <dbReference type="NCBI Taxonomy" id="1105319"/>
    <lineage>
        <taxon>Eukaryota</taxon>
        <taxon>Fungi</taxon>
        <taxon>Dikarya</taxon>
        <taxon>Ascomycota</taxon>
        <taxon>Pezizomycotina</taxon>
        <taxon>Sordariomycetes</taxon>
        <taxon>Hypocreomycetidae</taxon>
        <taxon>Hypocreales</taxon>
        <taxon>Clavicipitaceae</taxon>
        <taxon>Conoideocrella</taxon>
    </lineage>
</organism>
<evidence type="ECO:0000256" key="3">
    <source>
        <dbReference type="ARBA" id="ARBA00022989"/>
    </source>
</evidence>
<dbReference type="InterPro" id="IPR035992">
    <property type="entry name" value="Ricin_B-like_lectins"/>
</dbReference>
<dbReference type="Proteomes" id="UP001251528">
    <property type="component" value="Unassembled WGS sequence"/>
</dbReference>
<dbReference type="InterPro" id="IPR051694">
    <property type="entry name" value="Immunoregulatory_rcpt-like"/>
</dbReference>
<evidence type="ECO:0008006" key="9">
    <source>
        <dbReference type="Google" id="ProtNLM"/>
    </source>
</evidence>
<evidence type="ECO:0000256" key="4">
    <source>
        <dbReference type="ARBA" id="ARBA00023136"/>
    </source>
</evidence>
<accession>A0AAJ0CXC3</accession>
<dbReference type="PANTHER" id="PTHR15549">
    <property type="entry name" value="PAIRED IMMUNOGLOBULIN-LIKE TYPE 2 RECEPTOR"/>
    <property type="match status" value="1"/>
</dbReference>
<proteinExistence type="predicted"/>
<feature type="compositionally biased region" description="Polar residues" evidence="5">
    <location>
        <begin position="319"/>
        <end position="334"/>
    </location>
</feature>
<evidence type="ECO:0000256" key="2">
    <source>
        <dbReference type="ARBA" id="ARBA00022692"/>
    </source>
</evidence>
<dbReference type="GO" id="GO:0016020">
    <property type="term" value="C:membrane"/>
    <property type="evidence" value="ECO:0007669"/>
    <property type="project" value="UniProtKB-SubCell"/>
</dbReference>
<comment type="caution">
    <text evidence="7">The sequence shown here is derived from an EMBL/GenBank/DDBJ whole genome shotgun (WGS) entry which is preliminary data.</text>
</comment>
<evidence type="ECO:0000313" key="7">
    <source>
        <dbReference type="EMBL" id="KAK2608814.1"/>
    </source>
</evidence>
<keyword evidence="3 6" id="KW-1133">Transmembrane helix</keyword>
<feature type="region of interest" description="Disordered" evidence="5">
    <location>
        <begin position="294"/>
        <end position="334"/>
    </location>
</feature>
<evidence type="ECO:0000256" key="1">
    <source>
        <dbReference type="ARBA" id="ARBA00004167"/>
    </source>
</evidence>
<comment type="subcellular location">
    <subcellularLocation>
        <location evidence="1">Membrane</location>
        <topology evidence="1">Single-pass membrane protein</topology>
    </subcellularLocation>
</comment>
<keyword evidence="4 6" id="KW-0472">Membrane</keyword>
<feature type="region of interest" description="Disordered" evidence="5">
    <location>
        <begin position="185"/>
        <end position="213"/>
    </location>
</feature>
<name>A0AAJ0CXC3_9HYPO</name>
<evidence type="ECO:0000256" key="5">
    <source>
        <dbReference type="SAM" id="MobiDB-lite"/>
    </source>
</evidence>
<evidence type="ECO:0000313" key="8">
    <source>
        <dbReference type="Proteomes" id="UP001251528"/>
    </source>
</evidence>
<evidence type="ECO:0000256" key="6">
    <source>
        <dbReference type="SAM" id="Phobius"/>
    </source>
</evidence>
<dbReference type="EMBL" id="JASWJB010000032">
    <property type="protein sequence ID" value="KAK2608814.1"/>
    <property type="molecule type" value="Genomic_DNA"/>
</dbReference>
<keyword evidence="8" id="KW-1185">Reference proteome</keyword>
<reference evidence="7" key="1">
    <citation type="submission" date="2023-06" db="EMBL/GenBank/DDBJ databases">
        <title>Conoideocrella luteorostrata (Hypocreales: Clavicipitaceae), a potential biocontrol fungus for elongate hemlock scale in United States Christmas tree production areas.</title>
        <authorList>
            <person name="Barrett H."/>
            <person name="Lovett B."/>
            <person name="Macias A.M."/>
            <person name="Stajich J.E."/>
            <person name="Kasson M.T."/>
        </authorList>
    </citation>
    <scope>NUCLEOTIDE SEQUENCE</scope>
    <source>
        <strain evidence="7">ARSEF 14590</strain>
    </source>
</reference>
<keyword evidence="2 6" id="KW-0812">Transmembrane</keyword>
<protein>
    <recommendedName>
        <fullName evidence="9">Ricin B lectin domain-containing protein</fullName>
    </recommendedName>
</protein>
<dbReference type="SUPFAM" id="SSF50370">
    <property type="entry name" value="Ricin B-like lectins"/>
    <property type="match status" value="1"/>
</dbReference>
<dbReference type="AlphaFoldDB" id="A0AAJ0CXC3"/>
<feature type="transmembrane region" description="Helical" evidence="6">
    <location>
        <begin position="216"/>
        <end position="239"/>
    </location>
</feature>
<dbReference type="GO" id="GO:0071944">
    <property type="term" value="C:cell periphery"/>
    <property type="evidence" value="ECO:0007669"/>
    <property type="project" value="UniProtKB-ARBA"/>
</dbReference>
<gene>
    <name evidence="7" type="ORF">QQS21_002671</name>
</gene>